<dbReference type="RefSeq" id="XP_024728017.1">
    <property type="nucleotide sequence ID" value="XM_024888152.1"/>
</dbReference>
<organism evidence="2 3">
    <name type="scientific">Hyaloscypha bicolor E</name>
    <dbReference type="NCBI Taxonomy" id="1095630"/>
    <lineage>
        <taxon>Eukaryota</taxon>
        <taxon>Fungi</taxon>
        <taxon>Dikarya</taxon>
        <taxon>Ascomycota</taxon>
        <taxon>Pezizomycotina</taxon>
        <taxon>Leotiomycetes</taxon>
        <taxon>Helotiales</taxon>
        <taxon>Hyaloscyphaceae</taxon>
        <taxon>Hyaloscypha</taxon>
        <taxon>Hyaloscypha bicolor</taxon>
    </lineage>
</organism>
<dbReference type="OrthoDB" id="10563003at2759"/>
<accession>A0A2J6SK46</accession>
<name>A0A2J6SK46_9HELO</name>
<proteinExistence type="predicted"/>
<evidence type="ECO:0000313" key="3">
    <source>
        <dbReference type="Proteomes" id="UP000235371"/>
    </source>
</evidence>
<dbReference type="AlphaFoldDB" id="A0A2J6SK46"/>
<gene>
    <name evidence="2" type="ORF">K444DRAFT_706994</name>
</gene>
<feature type="non-terminal residue" evidence="2">
    <location>
        <position position="1"/>
    </location>
</feature>
<feature type="chain" id="PRO_5014438292" evidence="1">
    <location>
        <begin position="26"/>
        <end position="100"/>
    </location>
</feature>
<dbReference type="EMBL" id="KZ613912">
    <property type="protein sequence ID" value="PMD51113.1"/>
    <property type="molecule type" value="Genomic_DNA"/>
</dbReference>
<dbReference type="Proteomes" id="UP000235371">
    <property type="component" value="Unassembled WGS sequence"/>
</dbReference>
<evidence type="ECO:0000313" key="2">
    <source>
        <dbReference type="EMBL" id="PMD51113.1"/>
    </source>
</evidence>
<keyword evidence="1" id="KW-0732">Signal</keyword>
<dbReference type="InParanoid" id="A0A2J6SK46"/>
<reference evidence="2 3" key="1">
    <citation type="submission" date="2016-04" db="EMBL/GenBank/DDBJ databases">
        <title>A degradative enzymes factory behind the ericoid mycorrhizal symbiosis.</title>
        <authorList>
            <consortium name="DOE Joint Genome Institute"/>
            <person name="Martino E."/>
            <person name="Morin E."/>
            <person name="Grelet G."/>
            <person name="Kuo A."/>
            <person name="Kohler A."/>
            <person name="Daghino S."/>
            <person name="Barry K."/>
            <person name="Choi C."/>
            <person name="Cichocki N."/>
            <person name="Clum A."/>
            <person name="Copeland A."/>
            <person name="Hainaut M."/>
            <person name="Haridas S."/>
            <person name="Labutti K."/>
            <person name="Lindquist E."/>
            <person name="Lipzen A."/>
            <person name="Khouja H.-R."/>
            <person name="Murat C."/>
            <person name="Ohm R."/>
            <person name="Olson A."/>
            <person name="Spatafora J."/>
            <person name="Veneault-Fourrey C."/>
            <person name="Henrissat B."/>
            <person name="Grigoriev I."/>
            <person name="Martin F."/>
            <person name="Perotto S."/>
        </authorList>
    </citation>
    <scope>NUCLEOTIDE SEQUENCE [LARGE SCALE GENOMIC DNA]</scope>
    <source>
        <strain evidence="2 3">E</strain>
    </source>
</reference>
<dbReference type="GeneID" id="36596228"/>
<protein>
    <submittedName>
        <fullName evidence="2">Uncharacterized protein</fullName>
    </submittedName>
</protein>
<feature type="signal peptide" evidence="1">
    <location>
        <begin position="1"/>
        <end position="25"/>
    </location>
</feature>
<sequence>SFAFPFIFALATSCLFLHIPPYLKSGCSLSPSGRQPLTSRQHLLVQMKTHFLVSSIWHRIRASRGRWQREQGLLWEFGGVISFVGGEVDSSCGANEEEAS</sequence>
<keyword evidence="3" id="KW-1185">Reference proteome</keyword>
<evidence type="ECO:0000256" key="1">
    <source>
        <dbReference type="SAM" id="SignalP"/>
    </source>
</evidence>